<gene>
    <name evidence="2" type="ORF">UFOPK2958_00486</name>
</gene>
<dbReference type="EMBL" id="CAFAAB010000039">
    <property type="protein sequence ID" value="CAB4780299.1"/>
    <property type="molecule type" value="Genomic_DNA"/>
</dbReference>
<proteinExistence type="predicted"/>
<organism evidence="2">
    <name type="scientific">freshwater metagenome</name>
    <dbReference type="NCBI Taxonomy" id="449393"/>
    <lineage>
        <taxon>unclassified sequences</taxon>
        <taxon>metagenomes</taxon>
        <taxon>ecological metagenomes</taxon>
    </lineage>
</organism>
<dbReference type="AlphaFoldDB" id="A0A6J6W8T8"/>
<evidence type="ECO:0000259" key="1">
    <source>
        <dbReference type="Pfam" id="PF22552"/>
    </source>
</evidence>
<sequence length="182" mass="19906">MAIHLTGSDNPIETSLTSLLANLPELLGAMMREGSRVLAVVDFPDYRYVQFWAENGLLIGEVISNENLEVQAITCEQENQLVAAGWNEPDSFSPNYYSTIDSLAQIPVLMKMMTYAILTILEQGSSPGLQTATIKTFSNAGEGVADMLEARDASRVRIVENWDGGSEDDDVFPISDGDKPEN</sequence>
<protein>
    <submittedName>
        <fullName evidence="2">Unannotated protein</fullName>
    </submittedName>
</protein>
<feature type="domain" description="TY-Chap N-terminal" evidence="1">
    <location>
        <begin position="23"/>
        <end position="109"/>
    </location>
</feature>
<accession>A0A6J6W8T8</accession>
<reference evidence="2" key="1">
    <citation type="submission" date="2020-05" db="EMBL/GenBank/DDBJ databases">
        <authorList>
            <person name="Chiriac C."/>
            <person name="Salcher M."/>
            <person name="Ghai R."/>
            <person name="Kavagutti S V."/>
        </authorList>
    </citation>
    <scope>NUCLEOTIDE SEQUENCE</scope>
</reference>
<name>A0A6J6W8T8_9ZZZZ</name>
<dbReference type="Pfam" id="PF22552">
    <property type="entry name" value="TY-Chap3"/>
    <property type="match status" value="1"/>
</dbReference>
<dbReference type="InterPro" id="IPR054344">
    <property type="entry name" value="TY-Chap_N"/>
</dbReference>
<evidence type="ECO:0000313" key="2">
    <source>
        <dbReference type="EMBL" id="CAB4780299.1"/>
    </source>
</evidence>